<dbReference type="OrthoDB" id="890870at2"/>
<dbReference type="Gene3D" id="3.30.565.10">
    <property type="entry name" value="Histidine kinase-like ATPase, C-terminal domain"/>
    <property type="match status" value="1"/>
</dbReference>
<dbReference type="GO" id="GO:0005524">
    <property type="term" value="F:ATP binding"/>
    <property type="evidence" value="ECO:0007669"/>
    <property type="project" value="UniProtKB-KW"/>
</dbReference>
<comment type="caution">
    <text evidence="10">The sequence shown here is derived from an EMBL/GenBank/DDBJ whole genome shotgun (WGS) entry which is preliminary data.</text>
</comment>
<dbReference type="InterPro" id="IPR050351">
    <property type="entry name" value="BphY/WalK/GraS-like"/>
</dbReference>
<dbReference type="GO" id="GO:0007234">
    <property type="term" value="P:osmosensory signaling via phosphorelay pathway"/>
    <property type="evidence" value="ECO:0007669"/>
    <property type="project" value="TreeGrafter"/>
</dbReference>
<keyword evidence="7" id="KW-0067">ATP-binding</keyword>
<comment type="catalytic activity">
    <reaction evidence="1">
        <text>ATP + protein L-histidine = ADP + protein N-phospho-L-histidine.</text>
        <dbReference type="EC" id="2.7.13.3"/>
    </reaction>
</comment>
<dbReference type="CDD" id="cd00082">
    <property type="entry name" value="HisKA"/>
    <property type="match status" value="1"/>
</dbReference>
<dbReference type="PANTHER" id="PTHR42878">
    <property type="entry name" value="TWO-COMPONENT HISTIDINE KINASE"/>
    <property type="match status" value="1"/>
</dbReference>
<dbReference type="AlphaFoldDB" id="L8JX17"/>
<reference evidence="10 11" key="1">
    <citation type="submission" date="2012-12" db="EMBL/GenBank/DDBJ databases">
        <title>Genome assembly of Fulvivirga imtechensis AK7.</title>
        <authorList>
            <person name="Nupur N."/>
            <person name="Khatri I."/>
            <person name="Kumar R."/>
            <person name="Subramanian S."/>
            <person name="Pinnaka A."/>
        </authorList>
    </citation>
    <scope>NUCLEOTIDE SEQUENCE [LARGE SCALE GENOMIC DNA]</scope>
    <source>
        <strain evidence="10 11">AK7</strain>
    </source>
</reference>
<organism evidence="10 11">
    <name type="scientific">Fulvivirga imtechensis AK7</name>
    <dbReference type="NCBI Taxonomy" id="1237149"/>
    <lineage>
        <taxon>Bacteria</taxon>
        <taxon>Pseudomonadati</taxon>
        <taxon>Bacteroidota</taxon>
        <taxon>Cytophagia</taxon>
        <taxon>Cytophagales</taxon>
        <taxon>Fulvivirgaceae</taxon>
        <taxon>Fulvivirga</taxon>
    </lineage>
</organism>
<dbReference type="RefSeq" id="WP_009577905.1">
    <property type="nucleotide sequence ID" value="NZ_AMZN01000006.1"/>
</dbReference>
<dbReference type="Pfam" id="PF00512">
    <property type="entry name" value="HisKA"/>
    <property type="match status" value="1"/>
</dbReference>
<evidence type="ECO:0000256" key="6">
    <source>
        <dbReference type="ARBA" id="ARBA00022777"/>
    </source>
</evidence>
<dbReference type="EMBL" id="AMZN01000006">
    <property type="protein sequence ID" value="ELR73325.1"/>
    <property type="molecule type" value="Genomic_DNA"/>
</dbReference>
<evidence type="ECO:0000256" key="3">
    <source>
        <dbReference type="ARBA" id="ARBA00022553"/>
    </source>
</evidence>
<keyword evidence="5" id="KW-0547">Nucleotide-binding</keyword>
<evidence type="ECO:0000256" key="7">
    <source>
        <dbReference type="ARBA" id="ARBA00022840"/>
    </source>
</evidence>
<dbReference type="InterPro" id="IPR004358">
    <property type="entry name" value="Sig_transdc_His_kin-like_C"/>
</dbReference>
<dbReference type="SUPFAM" id="SSF55874">
    <property type="entry name" value="ATPase domain of HSP90 chaperone/DNA topoisomerase II/histidine kinase"/>
    <property type="match status" value="1"/>
</dbReference>
<evidence type="ECO:0000256" key="1">
    <source>
        <dbReference type="ARBA" id="ARBA00000085"/>
    </source>
</evidence>
<proteinExistence type="predicted"/>
<name>L8JX17_9BACT</name>
<dbReference type="Pfam" id="PF02518">
    <property type="entry name" value="HATPase_c"/>
    <property type="match status" value="1"/>
</dbReference>
<dbReference type="CDD" id="cd00075">
    <property type="entry name" value="HATPase"/>
    <property type="match status" value="1"/>
</dbReference>
<dbReference type="Gene3D" id="1.10.287.130">
    <property type="match status" value="1"/>
</dbReference>
<protein>
    <recommendedName>
        <fullName evidence="2">histidine kinase</fullName>
        <ecNumber evidence="2">2.7.13.3</ecNumber>
    </recommendedName>
</protein>
<dbReference type="Proteomes" id="UP000011135">
    <property type="component" value="Unassembled WGS sequence"/>
</dbReference>
<evidence type="ECO:0000313" key="10">
    <source>
        <dbReference type="EMBL" id="ELR73325.1"/>
    </source>
</evidence>
<gene>
    <name evidence="10" type="ORF">C900_04177</name>
</gene>
<dbReference type="eggNOG" id="COG4251">
    <property type="taxonomic scope" value="Bacteria"/>
</dbReference>
<feature type="domain" description="Histidine kinase" evidence="9">
    <location>
        <begin position="82"/>
        <end position="292"/>
    </location>
</feature>
<dbReference type="InterPro" id="IPR005467">
    <property type="entry name" value="His_kinase_dom"/>
</dbReference>
<dbReference type="PROSITE" id="PS50109">
    <property type="entry name" value="HIS_KIN"/>
    <property type="match status" value="1"/>
</dbReference>
<evidence type="ECO:0000256" key="5">
    <source>
        <dbReference type="ARBA" id="ARBA00022741"/>
    </source>
</evidence>
<dbReference type="STRING" id="1237149.C900_04177"/>
<dbReference type="InterPro" id="IPR036097">
    <property type="entry name" value="HisK_dim/P_sf"/>
</dbReference>
<evidence type="ECO:0000256" key="4">
    <source>
        <dbReference type="ARBA" id="ARBA00022679"/>
    </source>
</evidence>
<dbReference type="SMART" id="SM00388">
    <property type="entry name" value="HisKA"/>
    <property type="match status" value="1"/>
</dbReference>
<sequence length="292" mass="32918">MLYSQNEERYSENEERLNDILDMIGSMASLDFSKVLQTSHRNDMVDAIALGLNMLSEELNTQVVTRRQLDEINEKLEKFAFTTAHDLKSPLNAMTGLLHLLEYSLAPDSKSEVIEYMSRLKKMTEKMKGLISGILEYSRTFSLEMKTEIVDLNQLLNDVIENDNVADRANIDVDGKLPEVLFNKTAGVQVIRNLLDNAIKYSDKRQCEIKISTEELDDHYQITFSDNGPGIAAEHHETIFELYNQVDTGMKEDSLGIGLATVKNIITSAGGRIWLESVPGEGASFIFTLKKT</sequence>
<dbReference type="SMART" id="SM00387">
    <property type="entry name" value="HATPase_c"/>
    <property type="match status" value="1"/>
</dbReference>
<dbReference type="GO" id="GO:0030295">
    <property type="term" value="F:protein kinase activator activity"/>
    <property type="evidence" value="ECO:0007669"/>
    <property type="project" value="TreeGrafter"/>
</dbReference>
<evidence type="ECO:0000313" key="11">
    <source>
        <dbReference type="Proteomes" id="UP000011135"/>
    </source>
</evidence>
<evidence type="ECO:0000256" key="2">
    <source>
        <dbReference type="ARBA" id="ARBA00012438"/>
    </source>
</evidence>
<accession>L8JX17</accession>
<dbReference type="PANTHER" id="PTHR42878:SF7">
    <property type="entry name" value="SENSOR HISTIDINE KINASE GLRK"/>
    <property type="match status" value="1"/>
</dbReference>
<keyword evidence="8" id="KW-0902">Two-component regulatory system</keyword>
<evidence type="ECO:0000256" key="8">
    <source>
        <dbReference type="ARBA" id="ARBA00023012"/>
    </source>
</evidence>
<dbReference type="GO" id="GO:0000155">
    <property type="term" value="F:phosphorelay sensor kinase activity"/>
    <property type="evidence" value="ECO:0007669"/>
    <property type="project" value="InterPro"/>
</dbReference>
<dbReference type="PRINTS" id="PR00344">
    <property type="entry name" value="BCTRLSENSOR"/>
</dbReference>
<dbReference type="InterPro" id="IPR003594">
    <property type="entry name" value="HATPase_dom"/>
</dbReference>
<dbReference type="InterPro" id="IPR003661">
    <property type="entry name" value="HisK_dim/P_dom"/>
</dbReference>
<keyword evidence="6 10" id="KW-0418">Kinase</keyword>
<dbReference type="InterPro" id="IPR036890">
    <property type="entry name" value="HATPase_C_sf"/>
</dbReference>
<keyword evidence="3" id="KW-0597">Phosphoprotein</keyword>
<evidence type="ECO:0000259" key="9">
    <source>
        <dbReference type="PROSITE" id="PS50109"/>
    </source>
</evidence>
<dbReference type="GO" id="GO:0000156">
    <property type="term" value="F:phosphorelay response regulator activity"/>
    <property type="evidence" value="ECO:0007669"/>
    <property type="project" value="TreeGrafter"/>
</dbReference>
<dbReference type="SUPFAM" id="SSF47384">
    <property type="entry name" value="Homodimeric domain of signal transducing histidine kinase"/>
    <property type="match status" value="1"/>
</dbReference>
<keyword evidence="11" id="KW-1185">Reference proteome</keyword>
<dbReference type="EC" id="2.7.13.3" evidence="2"/>
<keyword evidence="4" id="KW-0808">Transferase</keyword>